<dbReference type="CDD" id="cd00037">
    <property type="entry name" value="CLECT"/>
    <property type="match status" value="1"/>
</dbReference>
<reference evidence="4 5" key="1">
    <citation type="journal article" date="2017" name="PLoS Biol.">
        <title>The sea cucumber genome provides insights into morphological evolution and visceral regeneration.</title>
        <authorList>
            <person name="Zhang X."/>
            <person name="Sun L."/>
            <person name="Yuan J."/>
            <person name="Sun Y."/>
            <person name="Gao Y."/>
            <person name="Zhang L."/>
            <person name="Li S."/>
            <person name="Dai H."/>
            <person name="Hamel J.F."/>
            <person name="Liu C."/>
            <person name="Yu Y."/>
            <person name="Liu S."/>
            <person name="Lin W."/>
            <person name="Guo K."/>
            <person name="Jin S."/>
            <person name="Xu P."/>
            <person name="Storey K.B."/>
            <person name="Huan P."/>
            <person name="Zhang T."/>
            <person name="Zhou Y."/>
            <person name="Zhang J."/>
            <person name="Lin C."/>
            <person name="Li X."/>
            <person name="Xing L."/>
            <person name="Huo D."/>
            <person name="Sun M."/>
            <person name="Wang L."/>
            <person name="Mercier A."/>
            <person name="Li F."/>
            <person name="Yang H."/>
            <person name="Xiang J."/>
        </authorList>
    </citation>
    <scope>NUCLEOTIDE SEQUENCE [LARGE SCALE GENOMIC DNA]</scope>
    <source>
        <strain evidence="4">Shaxun</strain>
        <tissue evidence="4">Muscle</tissue>
    </source>
</reference>
<sequence>MDADCMSRGSKPVRKIRQAKNFTCKQRKVNFFRARHAVWGESSMPLKCARTSVLLPFGEDEGDVALPPGDEDTSSIIYLKHDFNFFGNKVYKFYINTNGVISLNEGFPTFYPKEFPFSLAEETAMLIAPFYADADTSGDNGGTIYHRELYRDDENDYLFRRLERMIYADYYENYSFNETNFEALFMFIVTWDSVSYFSDEAKADHTNTFQAVLLSDQVESYVFFNYDDINWSTGVSPHAKANADGTGGQYGAIAKIGFNYGDGINGYMMNVSGTSDVLFVDETSNIGIPGRWVFKVDGKEIDVPSEDVQVMCPFDWEYLEVEFACYKFISDHLNWKDATERCKADGGLIGHLATITTPEKNEFIAGPITGGVKTWIGGTRDQFNETHWEWVTGEPWSFEKWRQREPKTMGKSRALSKHKLCETGIVE</sequence>
<keyword evidence="1" id="KW-1015">Disulfide bond</keyword>
<dbReference type="InterPro" id="IPR016187">
    <property type="entry name" value="CTDL_fold"/>
</dbReference>
<dbReference type="InterPro" id="IPR051495">
    <property type="entry name" value="Epithelial_Barrier/Signaling"/>
</dbReference>
<dbReference type="InterPro" id="IPR016186">
    <property type="entry name" value="C-type_lectin-like/link_sf"/>
</dbReference>
<dbReference type="Proteomes" id="UP000230750">
    <property type="component" value="Unassembled WGS sequence"/>
</dbReference>
<dbReference type="PROSITE" id="PS50041">
    <property type="entry name" value="C_TYPE_LECTIN_2"/>
    <property type="match status" value="1"/>
</dbReference>
<dbReference type="OrthoDB" id="10070306at2759"/>
<dbReference type="InterPro" id="IPR003886">
    <property type="entry name" value="NIDO_dom"/>
</dbReference>
<dbReference type="SMART" id="SM00034">
    <property type="entry name" value="CLECT"/>
    <property type="match status" value="1"/>
</dbReference>
<dbReference type="PANTHER" id="PTHR13802">
    <property type="entry name" value="MUCIN 4-RELATED"/>
    <property type="match status" value="1"/>
</dbReference>
<accession>A0A2G8JJU9</accession>
<protein>
    <submittedName>
        <fullName evidence="4">Putative sushi, nidogen and EGF-like domain-containing protein 1</fullName>
    </submittedName>
</protein>
<keyword evidence="5" id="KW-1185">Reference proteome</keyword>
<dbReference type="STRING" id="307972.A0A2G8JJU9"/>
<name>A0A2G8JJU9_STIJA</name>
<proteinExistence type="predicted"/>
<organism evidence="4 5">
    <name type="scientific">Stichopus japonicus</name>
    <name type="common">Sea cucumber</name>
    <dbReference type="NCBI Taxonomy" id="307972"/>
    <lineage>
        <taxon>Eukaryota</taxon>
        <taxon>Metazoa</taxon>
        <taxon>Echinodermata</taxon>
        <taxon>Eleutherozoa</taxon>
        <taxon>Echinozoa</taxon>
        <taxon>Holothuroidea</taxon>
        <taxon>Aspidochirotacea</taxon>
        <taxon>Aspidochirotida</taxon>
        <taxon>Stichopodidae</taxon>
        <taxon>Apostichopus</taxon>
    </lineage>
</organism>
<dbReference type="Gene3D" id="3.10.100.10">
    <property type="entry name" value="Mannose-Binding Protein A, subunit A"/>
    <property type="match status" value="1"/>
</dbReference>
<evidence type="ECO:0000313" key="4">
    <source>
        <dbReference type="EMBL" id="PIK36022.1"/>
    </source>
</evidence>
<dbReference type="EMBL" id="MRZV01001759">
    <property type="protein sequence ID" value="PIK36022.1"/>
    <property type="molecule type" value="Genomic_DNA"/>
</dbReference>
<gene>
    <name evidence="4" type="ORF">BSL78_27144</name>
</gene>
<dbReference type="SMART" id="SM00539">
    <property type="entry name" value="NIDO"/>
    <property type="match status" value="1"/>
</dbReference>
<evidence type="ECO:0000256" key="1">
    <source>
        <dbReference type="ARBA" id="ARBA00023157"/>
    </source>
</evidence>
<evidence type="ECO:0000259" key="2">
    <source>
        <dbReference type="PROSITE" id="PS50041"/>
    </source>
</evidence>
<feature type="domain" description="C-type lectin" evidence="2">
    <location>
        <begin position="321"/>
        <end position="421"/>
    </location>
</feature>
<dbReference type="Pfam" id="PF06119">
    <property type="entry name" value="NIDO"/>
    <property type="match status" value="1"/>
</dbReference>
<comment type="caution">
    <text evidence="4">The sequence shown here is derived from an EMBL/GenBank/DDBJ whole genome shotgun (WGS) entry which is preliminary data.</text>
</comment>
<dbReference type="InterPro" id="IPR001304">
    <property type="entry name" value="C-type_lectin-like"/>
</dbReference>
<evidence type="ECO:0000259" key="3">
    <source>
        <dbReference type="PROSITE" id="PS51220"/>
    </source>
</evidence>
<dbReference type="SUPFAM" id="SSF56436">
    <property type="entry name" value="C-type lectin-like"/>
    <property type="match status" value="1"/>
</dbReference>
<dbReference type="PROSITE" id="PS51220">
    <property type="entry name" value="NIDO"/>
    <property type="match status" value="1"/>
</dbReference>
<dbReference type="AlphaFoldDB" id="A0A2G8JJU9"/>
<feature type="domain" description="NIDO" evidence="3">
    <location>
        <begin position="129"/>
        <end position="299"/>
    </location>
</feature>
<dbReference type="GO" id="GO:0007160">
    <property type="term" value="P:cell-matrix adhesion"/>
    <property type="evidence" value="ECO:0007669"/>
    <property type="project" value="InterPro"/>
</dbReference>
<evidence type="ECO:0000313" key="5">
    <source>
        <dbReference type="Proteomes" id="UP000230750"/>
    </source>
</evidence>
<dbReference type="Pfam" id="PF00059">
    <property type="entry name" value="Lectin_C"/>
    <property type="match status" value="1"/>
</dbReference>
<dbReference type="PANTHER" id="PTHR13802:SF52">
    <property type="entry name" value="MUCIN-4"/>
    <property type="match status" value="1"/>
</dbReference>